<dbReference type="KEGG" id="tig:THII_3643"/>
<dbReference type="HOGENOM" id="CLU_064028_2_0_6"/>
<evidence type="ECO:0008006" key="4">
    <source>
        <dbReference type="Google" id="ProtNLM"/>
    </source>
</evidence>
<dbReference type="PANTHER" id="PTHR34314">
    <property type="entry name" value="CRENARCHAEAL PROTEIN, PUTATIVE-RELATED"/>
    <property type="match status" value="1"/>
</dbReference>
<evidence type="ECO:0000313" key="2">
    <source>
        <dbReference type="EMBL" id="BAP57940.1"/>
    </source>
</evidence>
<dbReference type="Proteomes" id="UP000031623">
    <property type="component" value="Chromosome"/>
</dbReference>
<dbReference type="InterPro" id="IPR024271">
    <property type="entry name" value="DUF3782"/>
</dbReference>
<dbReference type="Pfam" id="PF12644">
    <property type="entry name" value="DUF3782"/>
    <property type="match status" value="1"/>
</dbReference>
<protein>
    <recommendedName>
        <fullName evidence="4">DUF3782 domain-containing protein</fullName>
    </recommendedName>
</protein>
<dbReference type="InterPro" id="IPR011335">
    <property type="entry name" value="Restrct_endonuc-II-like"/>
</dbReference>
<organism evidence="2 3">
    <name type="scientific">Thioploca ingrica</name>
    <dbReference type="NCBI Taxonomy" id="40754"/>
    <lineage>
        <taxon>Bacteria</taxon>
        <taxon>Pseudomonadati</taxon>
        <taxon>Pseudomonadota</taxon>
        <taxon>Gammaproteobacteria</taxon>
        <taxon>Thiotrichales</taxon>
        <taxon>Thiotrichaceae</taxon>
        <taxon>Thioploca</taxon>
    </lineage>
</organism>
<dbReference type="Pfam" id="PF07788">
    <property type="entry name" value="PDDEXK_10"/>
    <property type="match status" value="1"/>
</dbReference>
<dbReference type="EMBL" id="AP014633">
    <property type="protein sequence ID" value="BAP57940.1"/>
    <property type="molecule type" value="Genomic_DNA"/>
</dbReference>
<evidence type="ECO:0000256" key="1">
    <source>
        <dbReference type="SAM" id="MobiDB-lite"/>
    </source>
</evidence>
<accession>A0A090AQL4</accession>
<gene>
    <name evidence="2" type="ORF">THII_3643</name>
</gene>
<sequence length="265" mass="31722">MEPQQIKELILKELPALMQQDSSLREWVLNIGRTQFADKAITESRFDQMMRVIQQKIEEDRHSREEQTRQWEENQRKWEENQRKWEENQRQLLELERKSDERWEEGQRKWEANQQVINQMLESIRKLDKKYDQTLGALGTRWGLHSEDTFRNAISGILQEFPSGVEVIHVNEFDDTGEVFGRPDQIELDLIIRNGKLLIAEIKSSMSRGDMYLFERKARFYERRHQRTAHRLIVISPMVDKKAQEVAAKLEITVYSYTDEVELTE</sequence>
<dbReference type="OrthoDB" id="158283at2"/>
<dbReference type="InterPro" id="IPR012431">
    <property type="entry name" value="PDDEXK_10"/>
</dbReference>
<dbReference type="AlphaFoldDB" id="A0A090AQL4"/>
<dbReference type="PANTHER" id="PTHR34314:SF6">
    <property type="entry name" value="DUF3782 DOMAIN-CONTAINING PROTEIN"/>
    <property type="match status" value="1"/>
</dbReference>
<keyword evidence="3" id="KW-1185">Reference proteome</keyword>
<feature type="region of interest" description="Disordered" evidence="1">
    <location>
        <begin position="58"/>
        <end position="77"/>
    </location>
</feature>
<evidence type="ECO:0000313" key="3">
    <source>
        <dbReference type="Proteomes" id="UP000031623"/>
    </source>
</evidence>
<proteinExistence type="predicted"/>
<reference evidence="2 3" key="1">
    <citation type="journal article" date="2014" name="ISME J.">
        <title>Ecophysiology of Thioploca ingrica as revealed by the complete genome sequence supplemented with proteomic evidence.</title>
        <authorList>
            <person name="Kojima H."/>
            <person name="Ogura Y."/>
            <person name="Yamamoto N."/>
            <person name="Togashi T."/>
            <person name="Mori H."/>
            <person name="Watanabe T."/>
            <person name="Nemoto F."/>
            <person name="Kurokawa K."/>
            <person name="Hayashi T."/>
            <person name="Fukui M."/>
        </authorList>
    </citation>
    <scope>NUCLEOTIDE SEQUENCE [LARGE SCALE GENOMIC DNA]</scope>
</reference>
<dbReference type="SUPFAM" id="SSF52980">
    <property type="entry name" value="Restriction endonuclease-like"/>
    <property type="match status" value="1"/>
</dbReference>
<name>A0A090AQL4_9GAMM</name>
<dbReference type="STRING" id="40754.THII_3643"/>